<accession>A0A0G0VVA9</accession>
<sequence length="248" mass="26634">MPNDNKLINVSLLVNIFVSIVFAALVGTGVWYLFKVLTPQTISVSGSSTSLVKNQIASYSLTIEVSDADKAKAVQALTDRAKSVIQMIKDFGIPEADVETTSLNVYQRQDSVYRSGVTTYELGDWYASYTINTKLRDLSKSDDLTALLATVEKASMWGPNLTIDDQTIDEEALLNAAIEDARSKATAIATGVGKKLGRVVMINEGSAQYMYGGVKYDMGMGAGGGGGIPVEPGSTSAYKNVTVMFELR</sequence>
<keyword evidence="1" id="KW-0472">Membrane</keyword>
<dbReference type="Gene3D" id="3.30.110.170">
    <property type="entry name" value="Protein of unknown function (DUF541), domain 1"/>
    <property type="match status" value="1"/>
</dbReference>
<reference evidence="2 3" key="1">
    <citation type="journal article" date="2015" name="Nature">
        <title>rRNA introns, odd ribosomes, and small enigmatic genomes across a large radiation of phyla.</title>
        <authorList>
            <person name="Brown C.T."/>
            <person name="Hug L.A."/>
            <person name="Thomas B.C."/>
            <person name="Sharon I."/>
            <person name="Castelle C.J."/>
            <person name="Singh A."/>
            <person name="Wilkins M.J."/>
            <person name="Williams K.H."/>
            <person name="Banfield J.F."/>
        </authorList>
    </citation>
    <scope>NUCLEOTIDE SEQUENCE [LARGE SCALE GENOMIC DNA]</scope>
</reference>
<dbReference type="InterPro" id="IPR007497">
    <property type="entry name" value="SIMPL/DUF541"/>
</dbReference>
<dbReference type="PANTHER" id="PTHR34387:SF2">
    <property type="entry name" value="SLR1258 PROTEIN"/>
    <property type="match status" value="1"/>
</dbReference>
<keyword evidence="1" id="KW-1133">Transmembrane helix</keyword>
<dbReference type="PANTHER" id="PTHR34387">
    <property type="entry name" value="SLR1258 PROTEIN"/>
    <property type="match status" value="1"/>
</dbReference>
<dbReference type="Pfam" id="PF04402">
    <property type="entry name" value="SIMPL"/>
    <property type="match status" value="1"/>
</dbReference>
<evidence type="ECO:0000313" key="3">
    <source>
        <dbReference type="Proteomes" id="UP000033947"/>
    </source>
</evidence>
<evidence type="ECO:0000313" key="2">
    <source>
        <dbReference type="EMBL" id="KKS03587.1"/>
    </source>
</evidence>
<protein>
    <submittedName>
        <fullName evidence="2">26 kDa periplasmic immunogenic protein</fullName>
    </submittedName>
</protein>
<dbReference type="Gene3D" id="3.30.70.2970">
    <property type="entry name" value="Protein of unknown function (DUF541), domain 2"/>
    <property type="match status" value="1"/>
</dbReference>
<feature type="transmembrane region" description="Helical" evidence="1">
    <location>
        <begin position="12"/>
        <end position="34"/>
    </location>
</feature>
<dbReference type="InterPro" id="IPR052022">
    <property type="entry name" value="26kDa_periplasmic_antigen"/>
</dbReference>
<name>A0A0G0VVA9_UNCKA</name>
<proteinExistence type="predicted"/>
<dbReference type="Proteomes" id="UP000033947">
    <property type="component" value="Unassembled WGS sequence"/>
</dbReference>
<gene>
    <name evidence="2" type="ORF">UU55_C0001G0048</name>
</gene>
<dbReference type="EMBL" id="LCBB01000001">
    <property type="protein sequence ID" value="KKS03587.1"/>
    <property type="molecule type" value="Genomic_DNA"/>
</dbReference>
<dbReference type="GO" id="GO:0006974">
    <property type="term" value="P:DNA damage response"/>
    <property type="evidence" value="ECO:0007669"/>
    <property type="project" value="TreeGrafter"/>
</dbReference>
<evidence type="ECO:0000256" key="1">
    <source>
        <dbReference type="SAM" id="Phobius"/>
    </source>
</evidence>
<dbReference type="AlphaFoldDB" id="A0A0G0VVA9"/>
<organism evidence="2 3">
    <name type="scientific">candidate division WWE3 bacterium GW2011_GWC2_41_23</name>
    <dbReference type="NCBI Taxonomy" id="1619123"/>
    <lineage>
        <taxon>Bacteria</taxon>
        <taxon>Katanobacteria</taxon>
    </lineage>
</organism>
<keyword evidence="1" id="KW-0812">Transmembrane</keyword>
<comment type="caution">
    <text evidence="2">The sequence shown here is derived from an EMBL/GenBank/DDBJ whole genome shotgun (WGS) entry which is preliminary data.</text>
</comment>